<dbReference type="RefSeq" id="WP_007977215.1">
    <property type="nucleotide sequence ID" value="NZ_AEMG01000003.1"/>
</dbReference>
<keyword evidence="4" id="KW-1185">Reference proteome</keyword>
<dbReference type="PATRIC" id="fig|797209.4.peg.767"/>
<gene>
    <name evidence="2" type="ORF">SAMN05444342_3293</name>
    <name evidence="1" type="ORF">ZOD2009_03897</name>
</gene>
<organism evidence="1 3">
    <name type="scientific">Haladaptatus paucihalophilus DX253</name>
    <dbReference type="NCBI Taxonomy" id="797209"/>
    <lineage>
        <taxon>Archaea</taxon>
        <taxon>Methanobacteriati</taxon>
        <taxon>Methanobacteriota</taxon>
        <taxon>Stenosarchaea group</taxon>
        <taxon>Halobacteria</taxon>
        <taxon>Halobacteriales</taxon>
        <taxon>Haladaptataceae</taxon>
        <taxon>Haladaptatus</taxon>
    </lineage>
</organism>
<dbReference type="EMBL" id="AEMG01000003">
    <property type="protein sequence ID" value="EFW93524.1"/>
    <property type="molecule type" value="Genomic_DNA"/>
</dbReference>
<evidence type="ECO:0000313" key="2">
    <source>
        <dbReference type="EMBL" id="SHL21421.1"/>
    </source>
</evidence>
<evidence type="ECO:0000313" key="1">
    <source>
        <dbReference type="EMBL" id="EFW93524.1"/>
    </source>
</evidence>
<dbReference type="OrthoDB" id="312720at2157"/>
<dbReference type="AlphaFoldDB" id="E7QPS1"/>
<dbReference type="STRING" id="797209.GCA_000376445_03700"/>
<dbReference type="Proteomes" id="UP000003751">
    <property type="component" value="Unassembled WGS sequence"/>
</dbReference>
<protein>
    <submittedName>
        <fullName evidence="1">Uncharacterized protein</fullName>
    </submittedName>
</protein>
<name>E7QPS1_HALPU</name>
<dbReference type="eggNOG" id="ENOG502N61R">
    <property type="taxonomic scope" value="Archaea"/>
</dbReference>
<evidence type="ECO:0000313" key="3">
    <source>
        <dbReference type="Proteomes" id="UP000003751"/>
    </source>
</evidence>
<sequence length="284" mass="31639">MTVWPAHPRRRAVGFFLALLVSVVAVGRRARSAFRQTRDVPLSPLVASTRVGSDYLQRNDVTTSVQLSGEMDDMAAFARPDFDPDEVHPEVRRFYERTADYDMAYRVHWHRGFRVGAALAARLTSRIEQLNLPGPWQSSGGPLTSELVAIDPDEDHRDGARAWIRTDGTGTAVFVAIYASHVRDGIRYVNIAVPLPWSNLSTVLHVRTLDGSVGDEDGEGTGIELTTRSETGDEGLYLRTPLGPVALPMEQRFRVAPKGDGIHAEHAMWVFGRRFLTIEYDADR</sequence>
<proteinExistence type="predicted"/>
<accession>E7QPS1</accession>
<dbReference type="Proteomes" id="UP000184203">
    <property type="component" value="Unassembled WGS sequence"/>
</dbReference>
<dbReference type="EMBL" id="FRAN01000005">
    <property type="protein sequence ID" value="SHL21421.1"/>
    <property type="molecule type" value="Genomic_DNA"/>
</dbReference>
<reference evidence="4" key="2">
    <citation type="submission" date="2016-11" db="EMBL/GenBank/DDBJ databases">
        <authorList>
            <person name="Varghese N."/>
            <person name="Submissions S."/>
        </authorList>
    </citation>
    <scope>NUCLEOTIDE SEQUENCE [LARGE SCALE GENOMIC DNA]</scope>
    <source>
        <strain evidence="4">DX253</strain>
    </source>
</reference>
<reference evidence="2" key="3">
    <citation type="submission" date="2016-11" db="EMBL/GenBank/DDBJ databases">
        <authorList>
            <person name="Jaros S."/>
            <person name="Januszkiewicz K."/>
            <person name="Wedrychowicz H."/>
        </authorList>
    </citation>
    <scope>NUCLEOTIDE SEQUENCE [LARGE SCALE GENOMIC DNA]</scope>
    <source>
        <strain evidence="2">DX253</strain>
    </source>
</reference>
<reference evidence="1 3" key="1">
    <citation type="journal article" date="2014" name="ISME J.">
        <title>Trehalose/2-sulfotrehalose biosynthesis and glycine-betaine uptake are widely spread mechanisms for osmoadaptation in the Halobacteriales.</title>
        <authorList>
            <person name="Youssef N.H."/>
            <person name="Savage-Ashlock K.N."/>
            <person name="McCully A.L."/>
            <person name="Luedtke B."/>
            <person name="Shaw E.I."/>
            <person name="Hoff W.D."/>
            <person name="Elshahed M.S."/>
        </authorList>
    </citation>
    <scope>NUCLEOTIDE SEQUENCE [LARGE SCALE GENOMIC DNA]</scope>
    <source>
        <strain evidence="1 3">DX253</strain>
    </source>
</reference>
<evidence type="ECO:0000313" key="4">
    <source>
        <dbReference type="Proteomes" id="UP000184203"/>
    </source>
</evidence>